<accession>A0A6J4UIQ5</accession>
<reference evidence="1" key="1">
    <citation type="submission" date="2020-02" db="EMBL/GenBank/DDBJ databases">
        <authorList>
            <person name="Meier V. D."/>
        </authorList>
    </citation>
    <scope>NUCLEOTIDE SEQUENCE</scope>
    <source>
        <strain evidence="1">AVDCRST_MAG88</strain>
    </source>
</reference>
<name>A0A6J4UIQ5_9BACT</name>
<gene>
    <name evidence="1" type="ORF">AVDCRST_MAG88-620</name>
</gene>
<evidence type="ECO:0000313" key="1">
    <source>
        <dbReference type="EMBL" id="CAA9548865.1"/>
    </source>
</evidence>
<sequence>MRSRGARKASLSRTFPTGTGRCAAFGLAEVSTTTAPAGAARVTLAGDGADGAGALSCAAASGTIATSCALPLEPAEVERVGSGCCWSGMSGLSFGSGTTTRA</sequence>
<dbReference type="EMBL" id="CADCWM010000206">
    <property type="protein sequence ID" value="CAA9548865.1"/>
    <property type="molecule type" value="Genomic_DNA"/>
</dbReference>
<organism evidence="1">
    <name type="scientific">uncultured Thermomicrobiales bacterium</name>
    <dbReference type="NCBI Taxonomy" id="1645740"/>
    <lineage>
        <taxon>Bacteria</taxon>
        <taxon>Pseudomonadati</taxon>
        <taxon>Thermomicrobiota</taxon>
        <taxon>Thermomicrobia</taxon>
        <taxon>Thermomicrobiales</taxon>
        <taxon>environmental samples</taxon>
    </lineage>
</organism>
<proteinExistence type="predicted"/>
<dbReference type="AlphaFoldDB" id="A0A6J4UIQ5"/>
<protein>
    <submittedName>
        <fullName evidence="1">Uncharacterized protein</fullName>
    </submittedName>
</protein>